<protein>
    <submittedName>
        <fullName evidence="1">Uncharacterized protein</fullName>
    </submittedName>
</protein>
<proteinExistence type="predicted"/>
<evidence type="ECO:0000313" key="2">
    <source>
        <dbReference type="Proteomes" id="UP000281813"/>
    </source>
</evidence>
<dbReference type="EMBL" id="RBZO01000001">
    <property type="protein sequence ID" value="RKQ18615.1"/>
    <property type="molecule type" value="Genomic_DNA"/>
</dbReference>
<comment type="caution">
    <text evidence="1">The sequence shown here is derived from an EMBL/GenBank/DDBJ whole genome shotgun (WGS) entry which is preliminary data.</text>
</comment>
<accession>A0A494Z7Q3</accession>
<dbReference type="AlphaFoldDB" id="A0A494Z7Q3"/>
<reference evidence="1 2" key="1">
    <citation type="journal article" date="2015" name="Antonie Van Leeuwenhoek">
        <title>Oceanobacillus bengalensis sp. nov., a bacterium isolated from seawater of the Bay of Bengal.</title>
        <authorList>
            <person name="Yongchang O."/>
            <person name="Xiang W."/>
            <person name="Wang G."/>
        </authorList>
    </citation>
    <scope>NUCLEOTIDE SEQUENCE [LARGE SCALE GENOMIC DNA]</scope>
    <source>
        <strain evidence="1 2">MCCC 1K00260</strain>
    </source>
</reference>
<evidence type="ECO:0000313" key="1">
    <source>
        <dbReference type="EMBL" id="RKQ18615.1"/>
    </source>
</evidence>
<sequence>MEVNKISLMDAYLIETLRTNGVSNQEILAQVETGDVKAWQEFNEKFDYTALLELAKQDAVAFRSIISDGYNIKFVTFNGLKNLLKFRFGKEKEKDYQLTETGIHQLTLNEQQLATLKQMLSRNWMIEETVTANRTIVNIELV</sequence>
<gene>
    <name evidence="1" type="ORF">D8M05_00425</name>
</gene>
<dbReference type="OrthoDB" id="2648027at2"/>
<keyword evidence="2" id="KW-1185">Reference proteome</keyword>
<organism evidence="1 2">
    <name type="scientific">Oceanobacillus bengalensis</name>
    <dbReference type="NCBI Taxonomy" id="1435466"/>
    <lineage>
        <taxon>Bacteria</taxon>
        <taxon>Bacillati</taxon>
        <taxon>Bacillota</taxon>
        <taxon>Bacilli</taxon>
        <taxon>Bacillales</taxon>
        <taxon>Bacillaceae</taxon>
        <taxon>Oceanobacillus</taxon>
    </lineage>
</organism>
<dbReference type="RefSeq" id="WP_121127587.1">
    <property type="nucleotide sequence ID" value="NZ_JBHUFK010000020.1"/>
</dbReference>
<name>A0A494Z7Q3_9BACI</name>
<dbReference type="Proteomes" id="UP000281813">
    <property type="component" value="Unassembled WGS sequence"/>
</dbReference>